<proteinExistence type="predicted"/>
<protein>
    <submittedName>
        <fullName evidence="1">Uncharacterized protein</fullName>
    </submittedName>
</protein>
<sequence length="810" mass="88885">MPTEDLAPNSDTQEAQPDAAATSAQTTKTKAKATGDMLLTSVPKLTRNWAKGARLEYLTASLPIYKAASQQSRAKASDALTNIVNGFFAKFHWRLPVTVELPGPPIPDDKTLSREEKVLKGLIIEKMQKASSISNWIEYRATKLDTGISRLNVTDEADPYAQLLSQYTGISMKPKKLLAGWQHWNNQVWPTLKAGFDEQFEASGLPLGKRASERNAYVIAKFHELPPSEQERQTQEAIALHEAAKQAVADRLDQGITFTPEERQSLLSRAFPFLDPLLSGMSEALGMHVSVFIGGPEPGKGGQLNVISSHHGKNRAALPQTWAYADKVKFKVVTENMLAYLRTCYTTEDCNGAAIPGTFEDDNAGNEDSQSHVSSKRRPHASASSDEDVEEDLPRRKKKKRTNETQDGKKPTPSASSKRRRNTPPVPSSKGPTYENITQRDQANMIELPSGEWVPIVRNKKFTIPASPLSRRKSTVPRSPPSAPYAFGPRGVVRSSRLDTTPTRASPSEKSTPLLTSEEPAEDAAPPLPLVSPLPADTVDPGATSDPMVTELVNVVAEEPTPADPVIPDTIEEPLTSDLIVANYTSDATAEATAEPVIGDTIGESVIAEPVIAESVPVAAKGDNWFAAQHTYYSNLQLGTGWMGLLKAFQRVEAANDYFDPPGRISLATGNRPLEVKWWISRGRKYTVSIERPVDDYAEQWWGWWNGLQPEGRPLSGPEGVQDVPQVADWTALDKPGVNGFLTVVATLAWWGAKLKEEKHATQLERLEDDQLEGQEEDTTEDVERLQSWTNAVIDVTAVMNVMADIKGHE</sequence>
<organism evidence="1 2">
    <name type="scientific">Pleurotus cornucopiae</name>
    <name type="common">Cornucopia mushroom</name>
    <dbReference type="NCBI Taxonomy" id="5321"/>
    <lineage>
        <taxon>Eukaryota</taxon>
        <taxon>Fungi</taxon>
        <taxon>Dikarya</taxon>
        <taxon>Basidiomycota</taxon>
        <taxon>Agaricomycotina</taxon>
        <taxon>Agaricomycetes</taxon>
        <taxon>Agaricomycetidae</taxon>
        <taxon>Agaricales</taxon>
        <taxon>Pleurotineae</taxon>
        <taxon>Pleurotaceae</taxon>
        <taxon>Pleurotus</taxon>
    </lineage>
</organism>
<comment type="caution">
    <text evidence="1">The sequence shown here is derived from an EMBL/GenBank/DDBJ whole genome shotgun (WGS) entry which is preliminary data.</text>
</comment>
<evidence type="ECO:0000313" key="1">
    <source>
        <dbReference type="EMBL" id="KAG9221451.1"/>
    </source>
</evidence>
<reference evidence="1 2" key="1">
    <citation type="journal article" date="2021" name="Appl. Environ. Microbiol.">
        <title>Genetic linkage and physical mapping for an oyster mushroom Pleurotus cornucopiae and QTL analysis for the trait cap color.</title>
        <authorList>
            <person name="Zhang Y."/>
            <person name="Gao W."/>
            <person name="Sonnenberg A."/>
            <person name="Chen Q."/>
            <person name="Zhang J."/>
            <person name="Huang C."/>
        </authorList>
    </citation>
    <scope>NUCLEOTIDE SEQUENCE [LARGE SCALE GENOMIC DNA]</scope>
    <source>
        <strain evidence="1">CCMSSC00406</strain>
    </source>
</reference>
<accession>A0ACB7IWL2</accession>
<dbReference type="Proteomes" id="UP000824881">
    <property type="component" value="Unassembled WGS sequence"/>
</dbReference>
<gene>
    <name evidence="1" type="ORF">CCMSSC00406_0010142</name>
</gene>
<evidence type="ECO:0000313" key="2">
    <source>
        <dbReference type="Proteomes" id="UP000824881"/>
    </source>
</evidence>
<name>A0ACB7IWL2_PLECO</name>
<keyword evidence="2" id="KW-1185">Reference proteome</keyword>
<dbReference type="EMBL" id="WQMT02000007">
    <property type="protein sequence ID" value="KAG9221451.1"/>
    <property type="molecule type" value="Genomic_DNA"/>
</dbReference>